<dbReference type="Proteomes" id="UP000613512">
    <property type="component" value="Unassembled WGS sequence"/>
</dbReference>
<evidence type="ECO:0000256" key="1">
    <source>
        <dbReference type="SAM" id="MobiDB-lite"/>
    </source>
</evidence>
<dbReference type="AlphaFoldDB" id="A0A916S0X0"/>
<comment type="caution">
    <text evidence="2">The sequence shown here is derived from an EMBL/GenBank/DDBJ whole genome shotgun (WGS) entry which is preliminary data.</text>
</comment>
<reference evidence="2" key="1">
    <citation type="journal article" date="2014" name="Int. J. Syst. Evol. Microbiol.">
        <title>Complete genome sequence of Corynebacterium casei LMG S-19264T (=DSM 44701T), isolated from a smear-ripened cheese.</title>
        <authorList>
            <consortium name="US DOE Joint Genome Institute (JGI-PGF)"/>
            <person name="Walter F."/>
            <person name="Albersmeier A."/>
            <person name="Kalinowski J."/>
            <person name="Ruckert C."/>
        </authorList>
    </citation>
    <scope>NUCLEOTIDE SEQUENCE</scope>
    <source>
        <strain evidence="2">CGMCC 1.12408</strain>
    </source>
</reference>
<feature type="region of interest" description="Disordered" evidence="1">
    <location>
        <begin position="1"/>
        <end position="23"/>
    </location>
</feature>
<dbReference type="EMBL" id="BMEY01000009">
    <property type="protein sequence ID" value="GGA77160.1"/>
    <property type="molecule type" value="Genomic_DNA"/>
</dbReference>
<accession>A0A916S0X0</accession>
<sequence length="46" mass="5461">MDKKSNLNNHSKPKKAYTDEEKDRFIQSLAQVLSNSKYKDRDNEDM</sequence>
<dbReference type="RefSeq" id="WP_188384623.1">
    <property type="nucleotide sequence ID" value="NZ_BMEY01000009.1"/>
</dbReference>
<evidence type="ECO:0000313" key="2">
    <source>
        <dbReference type="EMBL" id="GGA77160.1"/>
    </source>
</evidence>
<protein>
    <submittedName>
        <fullName evidence="2">Uncharacterized protein</fullName>
    </submittedName>
</protein>
<gene>
    <name evidence="2" type="ORF">GCM10008025_20980</name>
</gene>
<evidence type="ECO:0000313" key="3">
    <source>
        <dbReference type="Proteomes" id="UP000613512"/>
    </source>
</evidence>
<reference evidence="2" key="2">
    <citation type="submission" date="2020-09" db="EMBL/GenBank/DDBJ databases">
        <authorList>
            <person name="Sun Q."/>
            <person name="Zhou Y."/>
        </authorList>
    </citation>
    <scope>NUCLEOTIDE SEQUENCE</scope>
    <source>
        <strain evidence="2">CGMCC 1.12408</strain>
    </source>
</reference>
<name>A0A916S0X0_9BACI</name>
<keyword evidence="3" id="KW-1185">Reference proteome</keyword>
<proteinExistence type="predicted"/>
<feature type="compositionally biased region" description="Polar residues" evidence="1">
    <location>
        <begin position="1"/>
        <end position="10"/>
    </location>
</feature>
<organism evidence="2 3">
    <name type="scientific">Ornithinibacillus halotolerans</name>
    <dbReference type="NCBI Taxonomy" id="1274357"/>
    <lineage>
        <taxon>Bacteria</taxon>
        <taxon>Bacillati</taxon>
        <taxon>Bacillota</taxon>
        <taxon>Bacilli</taxon>
        <taxon>Bacillales</taxon>
        <taxon>Bacillaceae</taxon>
        <taxon>Ornithinibacillus</taxon>
    </lineage>
</organism>